<accession>A0A2G8RNH1</accession>
<evidence type="ECO:0000313" key="2">
    <source>
        <dbReference type="EMBL" id="PIL23064.1"/>
    </source>
</evidence>
<sequence length="366" mass="41017">MNTPLYASPISPYDPILRLEPITDRGVPSITDQEKEIRPYKSNGFFARLREKFTKRSGPDCYVAAESGGLGRLRHIPVASVTEEANRTSLLCDSNVPNGASIWPCEPNEPDLEYLQHTGPHPPAMTVATLQPELAHFPMALSTSTAAAAFPSNVRSAPPVFVPSSFDFQLENAQPAPFQCNEYYPSDSAGFYDSSTFAPMGTGRPSPPIGFIPHSSHYCDSLYNPPPPVPSNFTSSAFYIEPHCNEPHCNEPDCVAALERMKRASSANTGSRAYNVQEFLAGPGSWDMLACEERKMALKQEIRRVKRETRAMKERWERERKEEEEREFMAKPKRFSGCDDYDDRAVVAWIQASLRDALVLHRLRVR</sequence>
<gene>
    <name evidence="2" type="ORF">GSI_14371</name>
</gene>
<dbReference type="AlphaFoldDB" id="A0A2G8RNH1"/>
<comment type="caution">
    <text evidence="2">The sequence shown here is derived from an EMBL/GenBank/DDBJ whole genome shotgun (WGS) entry which is preliminary data.</text>
</comment>
<reference evidence="2 3" key="1">
    <citation type="journal article" date="2015" name="Sci. Rep.">
        <title>Chromosome-level genome map provides insights into diverse defense mechanisms in the medicinal fungus Ganoderma sinense.</title>
        <authorList>
            <person name="Zhu Y."/>
            <person name="Xu J."/>
            <person name="Sun C."/>
            <person name="Zhou S."/>
            <person name="Xu H."/>
            <person name="Nelson D.R."/>
            <person name="Qian J."/>
            <person name="Song J."/>
            <person name="Luo H."/>
            <person name="Xiang L."/>
            <person name="Li Y."/>
            <person name="Xu Z."/>
            <person name="Ji A."/>
            <person name="Wang L."/>
            <person name="Lu S."/>
            <person name="Hayward A."/>
            <person name="Sun W."/>
            <person name="Li X."/>
            <person name="Schwartz D.C."/>
            <person name="Wang Y."/>
            <person name="Chen S."/>
        </authorList>
    </citation>
    <scope>NUCLEOTIDE SEQUENCE [LARGE SCALE GENOMIC DNA]</scope>
    <source>
        <strain evidence="2 3">ZZ0214-1</strain>
    </source>
</reference>
<evidence type="ECO:0000256" key="1">
    <source>
        <dbReference type="SAM" id="Coils"/>
    </source>
</evidence>
<proteinExistence type="predicted"/>
<dbReference type="Proteomes" id="UP000230002">
    <property type="component" value="Unassembled WGS sequence"/>
</dbReference>
<dbReference type="EMBL" id="AYKW01000068">
    <property type="protein sequence ID" value="PIL23064.1"/>
    <property type="molecule type" value="Genomic_DNA"/>
</dbReference>
<keyword evidence="1" id="KW-0175">Coiled coil</keyword>
<name>A0A2G8RNH1_9APHY</name>
<feature type="coiled-coil region" evidence="1">
    <location>
        <begin position="288"/>
        <end position="326"/>
    </location>
</feature>
<organism evidence="2 3">
    <name type="scientific">Ganoderma sinense ZZ0214-1</name>
    <dbReference type="NCBI Taxonomy" id="1077348"/>
    <lineage>
        <taxon>Eukaryota</taxon>
        <taxon>Fungi</taxon>
        <taxon>Dikarya</taxon>
        <taxon>Basidiomycota</taxon>
        <taxon>Agaricomycotina</taxon>
        <taxon>Agaricomycetes</taxon>
        <taxon>Polyporales</taxon>
        <taxon>Polyporaceae</taxon>
        <taxon>Ganoderma</taxon>
    </lineage>
</organism>
<evidence type="ECO:0000313" key="3">
    <source>
        <dbReference type="Proteomes" id="UP000230002"/>
    </source>
</evidence>
<keyword evidence="3" id="KW-1185">Reference proteome</keyword>
<protein>
    <submittedName>
        <fullName evidence="2">Uncharacterized protein</fullName>
    </submittedName>
</protein>